<proteinExistence type="predicted"/>
<name>A0A914E5R1_9BILA</name>
<dbReference type="Proteomes" id="UP000887540">
    <property type="component" value="Unplaced"/>
</dbReference>
<accession>A0A914E5R1</accession>
<dbReference type="AlphaFoldDB" id="A0A914E5R1"/>
<reference evidence="2" key="1">
    <citation type="submission" date="2022-11" db="UniProtKB">
        <authorList>
            <consortium name="WormBaseParasite"/>
        </authorList>
    </citation>
    <scope>IDENTIFICATION</scope>
</reference>
<protein>
    <submittedName>
        <fullName evidence="2">Uncharacterized protein</fullName>
    </submittedName>
</protein>
<sequence length="106" mass="12476">MVGESTQIAEFNVNTDKWSTYKKKQIFYFEINGIVEYKKTKAYFISSYSLPILELLKSLIAFKNLEDVAITYVQLVEELDKRYEEEHSPKHLQLLSLSTKSRPIHQ</sequence>
<dbReference type="WBParaSite" id="ACRNAN_scaffold5762.g12841.t1">
    <property type="protein sequence ID" value="ACRNAN_scaffold5762.g12841.t1"/>
    <property type="gene ID" value="ACRNAN_scaffold5762.g12841"/>
</dbReference>
<organism evidence="1 2">
    <name type="scientific">Acrobeloides nanus</name>
    <dbReference type="NCBI Taxonomy" id="290746"/>
    <lineage>
        <taxon>Eukaryota</taxon>
        <taxon>Metazoa</taxon>
        <taxon>Ecdysozoa</taxon>
        <taxon>Nematoda</taxon>
        <taxon>Chromadorea</taxon>
        <taxon>Rhabditida</taxon>
        <taxon>Tylenchina</taxon>
        <taxon>Cephalobomorpha</taxon>
        <taxon>Cephaloboidea</taxon>
        <taxon>Cephalobidae</taxon>
        <taxon>Acrobeloides</taxon>
    </lineage>
</organism>
<keyword evidence="1" id="KW-1185">Reference proteome</keyword>
<evidence type="ECO:0000313" key="1">
    <source>
        <dbReference type="Proteomes" id="UP000887540"/>
    </source>
</evidence>
<evidence type="ECO:0000313" key="2">
    <source>
        <dbReference type="WBParaSite" id="ACRNAN_scaffold5762.g12841.t1"/>
    </source>
</evidence>